<dbReference type="Proteomes" id="UP000321479">
    <property type="component" value="Chromosome"/>
</dbReference>
<dbReference type="OrthoDB" id="9770537at2"/>
<dbReference type="CDD" id="cd07129">
    <property type="entry name" value="ALDH_KGSADH"/>
    <property type="match status" value="1"/>
</dbReference>
<gene>
    <name evidence="3" type="ORF">FRZ54_11705</name>
</gene>
<dbReference type="RefSeq" id="WP_147031792.1">
    <property type="nucleotide sequence ID" value="NZ_CP042436.1"/>
</dbReference>
<dbReference type="SUPFAM" id="SSF53720">
    <property type="entry name" value="ALDH-like"/>
    <property type="match status" value="1"/>
</dbReference>
<dbReference type="PANTHER" id="PTHR43353:SF3">
    <property type="entry name" value="ALDEHYDE DEHYDROGENASE-RELATED"/>
    <property type="match status" value="1"/>
</dbReference>
<dbReference type="PANTHER" id="PTHR43353">
    <property type="entry name" value="SUCCINATE-SEMIALDEHYDE DEHYDROGENASE, MITOCHONDRIAL"/>
    <property type="match status" value="1"/>
</dbReference>
<dbReference type="InterPro" id="IPR015590">
    <property type="entry name" value="Aldehyde_DH_dom"/>
</dbReference>
<evidence type="ECO:0000259" key="2">
    <source>
        <dbReference type="Pfam" id="PF00171"/>
    </source>
</evidence>
<dbReference type="KEGG" id="mgin:FRZ54_11705"/>
<feature type="domain" description="Aldehyde dehydrogenase" evidence="2">
    <location>
        <begin position="14"/>
        <end position="466"/>
    </location>
</feature>
<dbReference type="EMBL" id="CP042436">
    <property type="protein sequence ID" value="QEC63216.1"/>
    <property type="molecule type" value="Genomic_DNA"/>
</dbReference>
<keyword evidence="4" id="KW-1185">Reference proteome</keyword>
<name>A0A5B8UXT1_9SPHI</name>
<dbReference type="InterPro" id="IPR050740">
    <property type="entry name" value="Aldehyde_DH_Superfamily"/>
</dbReference>
<dbReference type="InterPro" id="IPR016161">
    <property type="entry name" value="Ald_DH/histidinol_DH"/>
</dbReference>
<evidence type="ECO:0000256" key="1">
    <source>
        <dbReference type="ARBA" id="ARBA00023002"/>
    </source>
</evidence>
<dbReference type="Gene3D" id="3.40.309.10">
    <property type="entry name" value="Aldehyde Dehydrogenase, Chain A, domain 2"/>
    <property type="match status" value="1"/>
</dbReference>
<accession>A0A5B8UXT1</accession>
<sequence length="526" mass="56763">MKTENLIGYKYTGNKKAFRAIDPSTGNELDGEFSIASAEDVDAALALAEKAFAVYRNIDKKTKATFLRNIAEEINAIGDELIERAMAESGLPQARLQGERGRTTGQLNMFADLVEEGSWVEAVIDTALPDRQPAPRADIRKMLIPMGPAVVFGASNFPLAFSVAGGDTASALAAGCPVIVKAHPAHPGTSALVAEAIKKAAEKNNMPDGVFSMLYDDGYAVGEALVKHPKTKIVTFTGSFKGGTALLKLAQQRENPIPVFAEMGSVNPTILLPEALECRYQQIAEQYAASITLGAGQFCTNPGLLIALKSPTLDRFKNALGGAIEKITSATMLTPGICKNYSNLSEESLREQGVTLLGKGKLSEGKNNQVQPVIAEVRASSFLVNPKLREEIFGPYSLLVIADYEVQLQQVIDALQGQLTASIVADEGDLKTHRDLIQNLTNIAGRVILNNVPTGVEVVQSMQHGGPYPATTDGRFTSVGTGAIKRFVRPVAWQNWNQDMLPDELKDGNPLEIWRLLNNKWSKEKS</sequence>
<dbReference type="InterPro" id="IPR016162">
    <property type="entry name" value="Ald_DH_N"/>
</dbReference>
<protein>
    <submittedName>
        <fullName evidence="3">Aldehyde dehydrogenase (NADP(+))</fullName>
    </submittedName>
</protein>
<dbReference type="AlphaFoldDB" id="A0A5B8UXT1"/>
<proteinExistence type="predicted"/>
<reference evidence="3 4" key="1">
    <citation type="journal article" date="2017" name="Curr. Microbiol.">
        <title>Mucilaginibacter ginsenosidivorans sp. nov., Isolated from Soil of Ginseng Field.</title>
        <authorList>
            <person name="Kim M.M."/>
            <person name="Siddiqi M.Z."/>
            <person name="Im W.T."/>
        </authorList>
    </citation>
    <scope>NUCLEOTIDE SEQUENCE [LARGE SCALE GENOMIC DNA]</scope>
    <source>
        <strain evidence="3 4">Gsoil 3017</strain>
    </source>
</reference>
<dbReference type="InterPro" id="IPR016163">
    <property type="entry name" value="Ald_DH_C"/>
</dbReference>
<dbReference type="Gene3D" id="3.40.605.10">
    <property type="entry name" value="Aldehyde Dehydrogenase, Chain A, domain 1"/>
    <property type="match status" value="1"/>
</dbReference>
<evidence type="ECO:0000313" key="4">
    <source>
        <dbReference type="Proteomes" id="UP000321479"/>
    </source>
</evidence>
<dbReference type="Pfam" id="PF00171">
    <property type="entry name" value="Aldedh"/>
    <property type="match status" value="1"/>
</dbReference>
<dbReference type="InterPro" id="IPR044151">
    <property type="entry name" value="ALDH_KGSADH"/>
</dbReference>
<evidence type="ECO:0000313" key="3">
    <source>
        <dbReference type="EMBL" id="QEC63216.1"/>
    </source>
</evidence>
<organism evidence="3 4">
    <name type="scientific">Mucilaginibacter ginsenosidivorans</name>
    <dbReference type="NCBI Taxonomy" id="398053"/>
    <lineage>
        <taxon>Bacteria</taxon>
        <taxon>Pseudomonadati</taxon>
        <taxon>Bacteroidota</taxon>
        <taxon>Sphingobacteriia</taxon>
        <taxon>Sphingobacteriales</taxon>
        <taxon>Sphingobacteriaceae</taxon>
        <taxon>Mucilaginibacter</taxon>
    </lineage>
</organism>
<keyword evidence="1" id="KW-0560">Oxidoreductase</keyword>
<dbReference type="GO" id="GO:0016620">
    <property type="term" value="F:oxidoreductase activity, acting on the aldehyde or oxo group of donors, NAD or NADP as acceptor"/>
    <property type="evidence" value="ECO:0007669"/>
    <property type="project" value="InterPro"/>
</dbReference>